<dbReference type="InterPro" id="IPR024661">
    <property type="entry name" value="RNA_pol_III_Rpc31"/>
</dbReference>
<dbReference type="RefSeq" id="XP_031854330.1">
    <property type="nucleotide sequence ID" value="XM_031998439.1"/>
</dbReference>
<dbReference type="GeneID" id="43582539"/>
<feature type="compositionally biased region" description="Gly residues" evidence="5">
    <location>
        <begin position="1"/>
        <end position="20"/>
    </location>
</feature>
<accession>A0A5E8BYA0</accession>
<dbReference type="EMBL" id="CABVLU010000003">
    <property type="protein sequence ID" value="VVT53735.1"/>
    <property type="molecule type" value="Genomic_DNA"/>
</dbReference>
<reference evidence="6 7" key="1">
    <citation type="submission" date="2019-09" db="EMBL/GenBank/DDBJ databases">
        <authorList>
            <person name="Brejova B."/>
        </authorList>
    </citation>
    <scope>NUCLEOTIDE SEQUENCE [LARGE SCALE GENOMIC DNA]</scope>
</reference>
<name>A0A5E8BYA0_9ASCO</name>
<feature type="compositionally biased region" description="Acidic residues" evidence="5">
    <location>
        <begin position="245"/>
        <end position="261"/>
    </location>
</feature>
<comment type="function">
    <text evidence="4">DNA-dependent RNA polymerase catalyzes the transcription of DNA into RNA using the four ribonucleoside triphosphates as substrates. Specific peripheric component of RNA polymerase III which synthesizes small RNAs, such as 5S rRNA and tRNAs.</text>
</comment>
<comment type="subunit">
    <text evidence="4">Component of the RNA polymerase III (Pol III) complex.</text>
</comment>
<feature type="compositionally biased region" description="Acidic residues" evidence="5">
    <location>
        <begin position="214"/>
        <end position="237"/>
    </location>
</feature>
<evidence type="ECO:0000313" key="6">
    <source>
        <dbReference type="EMBL" id="VVT53735.1"/>
    </source>
</evidence>
<comment type="subcellular location">
    <subcellularLocation>
        <location evidence="1 4">Nucleus</location>
    </subcellularLocation>
</comment>
<sequence>MSFRGGRGGRFGGRGGGGAGAPMTEEERKAFSYAFPTPTYPPVAVPLQSKPTRVERLCASQFLQFRNQVRDGPFYIGSYVGPLVDESTGKSKKKTAAIAIEIDEGQQLNDGIKRYTDRYTKKRRIGTKPAVDEHPYVIEFFPKELYEPMGHITSGSGKKINRKLDLSRFTAELLLTEAGDELDDDPEARERKLKAKIEELKASAGSGNDKDDDKSDDNDEPEEEFDDEFESDDDDDYNAEKYFDDGEGMDDDDDGNDEAAY</sequence>
<feature type="region of interest" description="Disordered" evidence="5">
    <location>
        <begin position="1"/>
        <end position="25"/>
    </location>
</feature>
<protein>
    <recommendedName>
        <fullName evidence="4">DNA-directed RNA polymerase III subunit</fullName>
    </recommendedName>
</protein>
<dbReference type="GO" id="GO:0006383">
    <property type="term" value="P:transcription by RNA polymerase III"/>
    <property type="evidence" value="ECO:0007669"/>
    <property type="project" value="UniProtKB-UniRule"/>
</dbReference>
<evidence type="ECO:0000256" key="5">
    <source>
        <dbReference type="SAM" id="MobiDB-lite"/>
    </source>
</evidence>
<dbReference type="OrthoDB" id="5377312at2759"/>
<dbReference type="PANTHER" id="PTHR15367:SF2">
    <property type="entry name" value="DNA-DIRECTED RNA POLYMERASE III SUBUNIT"/>
    <property type="match status" value="1"/>
</dbReference>
<evidence type="ECO:0000256" key="2">
    <source>
        <dbReference type="ARBA" id="ARBA00008352"/>
    </source>
</evidence>
<organism evidence="6 7">
    <name type="scientific">Magnusiomyces paraingens</name>
    <dbReference type="NCBI Taxonomy" id="2606893"/>
    <lineage>
        <taxon>Eukaryota</taxon>
        <taxon>Fungi</taxon>
        <taxon>Dikarya</taxon>
        <taxon>Ascomycota</taxon>
        <taxon>Saccharomycotina</taxon>
        <taxon>Dipodascomycetes</taxon>
        <taxon>Dipodascales</taxon>
        <taxon>Dipodascaceae</taxon>
        <taxon>Magnusiomyces</taxon>
    </lineage>
</organism>
<evidence type="ECO:0000256" key="3">
    <source>
        <dbReference type="ARBA" id="ARBA00023242"/>
    </source>
</evidence>
<evidence type="ECO:0000256" key="4">
    <source>
        <dbReference type="PIRNR" id="PIRNR000777"/>
    </source>
</evidence>
<dbReference type="Pfam" id="PF11705">
    <property type="entry name" value="RNA_pol_3_Rpc31"/>
    <property type="match status" value="1"/>
</dbReference>
<evidence type="ECO:0000313" key="7">
    <source>
        <dbReference type="Proteomes" id="UP000398389"/>
    </source>
</evidence>
<feature type="region of interest" description="Disordered" evidence="5">
    <location>
        <begin position="182"/>
        <end position="261"/>
    </location>
</feature>
<keyword evidence="3 4" id="KW-0539">Nucleus</keyword>
<dbReference type="GO" id="GO:0005666">
    <property type="term" value="C:RNA polymerase III complex"/>
    <property type="evidence" value="ECO:0007669"/>
    <property type="project" value="UniProtKB-UniRule"/>
</dbReference>
<keyword evidence="7" id="KW-1185">Reference proteome</keyword>
<gene>
    <name evidence="6" type="ORF">SAPINGB_P003723</name>
</gene>
<proteinExistence type="inferred from homology"/>
<dbReference type="Proteomes" id="UP000398389">
    <property type="component" value="Unassembled WGS sequence"/>
</dbReference>
<dbReference type="PANTHER" id="PTHR15367">
    <property type="entry name" value="DNA-DIRECTED RNA POLYMERASE III"/>
    <property type="match status" value="1"/>
</dbReference>
<dbReference type="PIRSF" id="PIRSF000777">
    <property type="entry name" value="RNA_polIII_C31"/>
    <property type="match status" value="1"/>
</dbReference>
<dbReference type="AlphaFoldDB" id="A0A5E8BYA0"/>
<evidence type="ECO:0000256" key="1">
    <source>
        <dbReference type="ARBA" id="ARBA00004123"/>
    </source>
</evidence>
<comment type="similarity">
    <text evidence="2 4">Belongs to the eukaryotic RPC7 RNA polymerase subunit family.</text>
</comment>